<organism evidence="2 3">
    <name type="scientific">Hoylesella nanceiensis</name>
    <dbReference type="NCBI Taxonomy" id="425941"/>
    <lineage>
        <taxon>Bacteria</taxon>
        <taxon>Pseudomonadati</taxon>
        <taxon>Bacteroidota</taxon>
        <taxon>Bacteroidia</taxon>
        <taxon>Bacteroidales</taxon>
        <taxon>Prevotellaceae</taxon>
        <taxon>Hoylesella</taxon>
    </lineage>
</organism>
<evidence type="ECO:0000256" key="1">
    <source>
        <dbReference type="SAM" id="SignalP"/>
    </source>
</evidence>
<evidence type="ECO:0000313" key="3">
    <source>
        <dbReference type="Proteomes" id="UP000788426"/>
    </source>
</evidence>
<accession>A0ABS6YA86</accession>
<dbReference type="RefSeq" id="WP_219479307.1">
    <property type="nucleotide sequence ID" value="NZ_CAJZHJ010000028.1"/>
</dbReference>
<reference evidence="2 3" key="1">
    <citation type="submission" date="2021-07" db="EMBL/GenBank/DDBJ databases">
        <title>Genomic diversity and antimicrobial resistance of Prevotella spp. isolated from chronic lung disease airways.</title>
        <authorList>
            <person name="Webb K.A."/>
            <person name="Olagoke O.S."/>
            <person name="Baird T."/>
            <person name="Neill J."/>
            <person name="Pham A."/>
            <person name="Wells T.J."/>
            <person name="Ramsay K.A."/>
            <person name="Bell S.C."/>
            <person name="Sarovich D.S."/>
            <person name="Price E.P."/>
        </authorList>
    </citation>
    <scope>NUCLEOTIDE SEQUENCE [LARGE SCALE GENOMIC DNA]</scope>
    <source>
        <strain evidence="2 3">SCHI0011.S.12</strain>
    </source>
</reference>
<name>A0ABS6YA86_9BACT</name>
<feature type="signal peptide" evidence="1">
    <location>
        <begin position="1"/>
        <end position="20"/>
    </location>
</feature>
<keyword evidence="3" id="KW-1185">Reference proteome</keyword>
<keyword evidence="1" id="KW-0732">Signal</keyword>
<evidence type="ECO:0000313" key="2">
    <source>
        <dbReference type="EMBL" id="MBW4768485.1"/>
    </source>
</evidence>
<gene>
    <name evidence="2" type="ORF">KZO38_01705</name>
</gene>
<sequence length="156" mass="17733">MKKMLFALALCLCSSVTIQAQEIFKEVQSLMQKNEAIKNNKSKNLETRKIATFKSDALYYLIMKAGSTEGFTEHELGEQANAMIEFVNLYVKSLANNAKKGNQEVTKAKYKNASINNSRFNDMDKEITYAYVDNSNYITNFSLDTDWVKALAEVKK</sequence>
<feature type="chain" id="PRO_5045606186" evidence="1">
    <location>
        <begin position="21"/>
        <end position="156"/>
    </location>
</feature>
<dbReference type="Proteomes" id="UP000788426">
    <property type="component" value="Unassembled WGS sequence"/>
</dbReference>
<dbReference type="EMBL" id="JAHXCT010000001">
    <property type="protein sequence ID" value="MBW4768485.1"/>
    <property type="molecule type" value="Genomic_DNA"/>
</dbReference>
<proteinExistence type="predicted"/>
<protein>
    <submittedName>
        <fullName evidence="2">Uncharacterized protein</fullName>
    </submittedName>
</protein>
<comment type="caution">
    <text evidence="2">The sequence shown here is derived from an EMBL/GenBank/DDBJ whole genome shotgun (WGS) entry which is preliminary data.</text>
</comment>